<dbReference type="EMBL" id="KV454301">
    <property type="protein sequence ID" value="ODQ70162.1"/>
    <property type="molecule type" value="Genomic_DNA"/>
</dbReference>
<organism evidence="2 3">
    <name type="scientific">Lipomyces starkeyi NRRL Y-11557</name>
    <dbReference type="NCBI Taxonomy" id="675824"/>
    <lineage>
        <taxon>Eukaryota</taxon>
        <taxon>Fungi</taxon>
        <taxon>Dikarya</taxon>
        <taxon>Ascomycota</taxon>
        <taxon>Saccharomycotina</taxon>
        <taxon>Lipomycetes</taxon>
        <taxon>Lipomycetales</taxon>
        <taxon>Lipomycetaceae</taxon>
        <taxon>Lipomyces</taxon>
    </lineage>
</organism>
<dbReference type="AlphaFoldDB" id="A0A1E3PZ26"/>
<accession>A0A1E3PZ26</accession>
<feature type="region of interest" description="Disordered" evidence="1">
    <location>
        <begin position="38"/>
        <end position="102"/>
    </location>
</feature>
<protein>
    <submittedName>
        <fullName evidence="2">Uncharacterized protein</fullName>
    </submittedName>
</protein>
<keyword evidence="3" id="KW-1185">Reference proteome</keyword>
<evidence type="ECO:0000313" key="3">
    <source>
        <dbReference type="Proteomes" id="UP000094385"/>
    </source>
</evidence>
<gene>
    <name evidence="2" type="ORF">LIPSTDRAFT_107309</name>
</gene>
<evidence type="ECO:0000313" key="2">
    <source>
        <dbReference type="EMBL" id="ODQ70162.1"/>
    </source>
</evidence>
<sequence length="130" mass="15145">MSSVIPEYSLKRPRPTSNILITVYYIDKQSRDERRYFYRRQQPPSQPQLSPAIMLTNSRLSEPQVQVPQEQEPEQVQPPAIRRAEEELQEQVPQEQDDPQEQPAIVIVYATVACSEVKKFEREVINAQGH</sequence>
<feature type="compositionally biased region" description="Low complexity" evidence="1">
    <location>
        <begin position="39"/>
        <end position="51"/>
    </location>
</feature>
<reference evidence="2 3" key="1">
    <citation type="journal article" date="2016" name="Proc. Natl. Acad. Sci. U.S.A.">
        <title>Comparative genomics of biotechnologically important yeasts.</title>
        <authorList>
            <person name="Riley R."/>
            <person name="Haridas S."/>
            <person name="Wolfe K.H."/>
            <person name="Lopes M.R."/>
            <person name="Hittinger C.T."/>
            <person name="Goeker M."/>
            <person name="Salamov A.A."/>
            <person name="Wisecaver J.H."/>
            <person name="Long T.M."/>
            <person name="Calvey C.H."/>
            <person name="Aerts A.L."/>
            <person name="Barry K.W."/>
            <person name="Choi C."/>
            <person name="Clum A."/>
            <person name="Coughlan A.Y."/>
            <person name="Deshpande S."/>
            <person name="Douglass A.P."/>
            <person name="Hanson S.J."/>
            <person name="Klenk H.-P."/>
            <person name="LaButti K.M."/>
            <person name="Lapidus A."/>
            <person name="Lindquist E.A."/>
            <person name="Lipzen A.M."/>
            <person name="Meier-Kolthoff J.P."/>
            <person name="Ohm R.A."/>
            <person name="Otillar R.P."/>
            <person name="Pangilinan J.L."/>
            <person name="Peng Y."/>
            <person name="Rokas A."/>
            <person name="Rosa C.A."/>
            <person name="Scheuner C."/>
            <person name="Sibirny A.A."/>
            <person name="Slot J.C."/>
            <person name="Stielow J.B."/>
            <person name="Sun H."/>
            <person name="Kurtzman C.P."/>
            <person name="Blackwell M."/>
            <person name="Grigoriev I.V."/>
            <person name="Jeffries T.W."/>
        </authorList>
    </citation>
    <scope>NUCLEOTIDE SEQUENCE [LARGE SCALE GENOMIC DNA]</scope>
    <source>
        <strain evidence="2 3">NRRL Y-11557</strain>
    </source>
</reference>
<dbReference type="Proteomes" id="UP000094385">
    <property type="component" value="Unassembled WGS sequence"/>
</dbReference>
<evidence type="ECO:0000256" key="1">
    <source>
        <dbReference type="SAM" id="MobiDB-lite"/>
    </source>
</evidence>
<name>A0A1E3PZ26_LIPST</name>
<proteinExistence type="predicted"/>
<feature type="compositionally biased region" description="Low complexity" evidence="1">
    <location>
        <begin position="62"/>
        <end position="79"/>
    </location>
</feature>